<feature type="domain" description="GATA-type" evidence="8">
    <location>
        <begin position="249"/>
        <end position="297"/>
    </location>
</feature>
<protein>
    <recommendedName>
        <fullName evidence="8">GATA-type domain-containing protein</fullName>
    </recommendedName>
</protein>
<evidence type="ECO:0000313" key="9">
    <source>
        <dbReference type="EMBL" id="KNC81351.1"/>
    </source>
</evidence>
<dbReference type="PANTHER" id="PTHR10071">
    <property type="entry name" value="TRANSCRIPTION FACTOR GATA FAMILY MEMBER"/>
    <property type="match status" value="1"/>
</dbReference>
<proteinExistence type="predicted"/>
<keyword evidence="10" id="KW-1185">Reference proteome</keyword>
<dbReference type="GO" id="GO:0000981">
    <property type="term" value="F:DNA-binding transcription factor activity, RNA polymerase II-specific"/>
    <property type="evidence" value="ECO:0007669"/>
    <property type="project" value="TreeGrafter"/>
</dbReference>
<dbReference type="GO" id="GO:0045944">
    <property type="term" value="P:positive regulation of transcription by RNA polymerase II"/>
    <property type="evidence" value="ECO:0007669"/>
    <property type="project" value="TreeGrafter"/>
</dbReference>
<gene>
    <name evidence="9" type="ORF">SARC_06325</name>
</gene>
<dbReference type="OrthoDB" id="2162994at2759"/>
<dbReference type="SMART" id="SM00401">
    <property type="entry name" value="ZnF_GATA"/>
    <property type="match status" value="2"/>
</dbReference>
<dbReference type="Gene3D" id="3.30.50.10">
    <property type="entry name" value="Erythroid Transcription Factor GATA-1, subunit A"/>
    <property type="match status" value="2"/>
</dbReference>
<dbReference type="SUPFAM" id="SSF57716">
    <property type="entry name" value="Glucocorticoid receptor-like (DNA-binding domain)"/>
    <property type="match status" value="2"/>
</dbReference>
<dbReference type="GO" id="GO:0000978">
    <property type="term" value="F:RNA polymerase II cis-regulatory region sequence-specific DNA binding"/>
    <property type="evidence" value="ECO:0007669"/>
    <property type="project" value="TreeGrafter"/>
</dbReference>
<evidence type="ECO:0000256" key="6">
    <source>
        <dbReference type="PROSITE-ProRule" id="PRU00094"/>
    </source>
</evidence>
<dbReference type="GO" id="GO:0008270">
    <property type="term" value="F:zinc ion binding"/>
    <property type="evidence" value="ECO:0007669"/>
    <property type="project" value="UniProtKB-KW"/>
</dbReference>
<dbReference type="GO" id="GO:0005634">
    <property type="term" value="C:nucleus"/>
    <property type="evidence" value="ECO:0007669"/>
    <property type="project" value="UniProtKB-SubCell"/>
</dbReference>
<evidence type="ECO:0000313" key="10">
    <source>
        <dbReference type="Proteomes" id="UP000054560"/>
    </source>
</evidence>
<keyword evidence="4" id="KW-0862">Zinc</keyword>
<organism evidence="9 10">
    <name type="scientific">Sphaeroforma arctica JP610</name>
    <dbReference type="NCBI Taxonomy" id="667725"/>
    <lineage>
        <taxon>Eukaryota</taxon>
        <taxon>Ichthyosporea</taxon>
        <taxon>Ichthyophonida</taxon>
        <taxon>Sphaeroforma</taxon>
    </lineage>
</organism>
<sequence>MVHSTMSEQSVVEFDVNNRCVVSPDHAARSLLMLQRHDDSNEDTPRNSLSNLHSHQRHSDEYNNSQEYHDSQVVRRTSSHLSQDSNLSSDEDQNSTVSFVRYTRVCPNCHCVRDVQAFRNSDVSTCDICLDRIRADSNPLWQGLIAAANSDLAQSFGVGARAQKSTYTAHSSMGYLKGDHTNDQGNESMYQFVEEPNSVYHGYAIKSENGGMGQYPQQHNQMPMSGDGSGSTLMHNQMDARSAISHEPCVNCKTLKSPLWRRDLQGNCLCNACGLYHKAHGTHRPLKRAMGSFVRTNATHPMGPMSCSNCGTENTTLWRRNDQNMVVCNACGLYEKLHKRSRPIGLTKTNVIKKRKRKSKSLKPLLPIKIQPALRCLAPAVTYGPSPSA</sequence>
<dbReference type="PROSITE" id="PS50114">
    <property type="entry name" value="GATA_ZN_FINGER_2"/>
    <property type="match status" value="2"/>
</dbReference>
<keyword evidence="5" id="KW-0539">Nucleus</keyword>
<feature type="compositionally biased region" description="Basic and acidic residues" evidence="7">
    <location>
        <begin position="57"/>
        <end position="73"/>
    </location>
</feature>
<evidence type="ECO:0000259" key="8">
    <source>
        <dbReference type="PROSITE" id="PS50114"/>
    </source>
</evidence>
<accession>A0A0L0FXQ9</accession>
<feature type="region of interest" description="Disordered" evidence="7">
    <location>
        <begin position="38"/>
        <end position="94"/>
    </location>
</feature>
<dbReference type="InterPro" id="IPR039355">
    <property type="entry name" value="Transcription_factor_GATA"/>
</dbReference>
<feature type="compositionally biased region" description="Low complexity" evidence="7">
    <location>
        <begin position="79"/>
        <end position="88"/>
    </location>
</feature>
<evidence type="ECO:0000256" key="3">
    <source>
        <dbReference type="ARBA" id="ARBA00022771"/>
    </source>
</evidence>
<reference evidence="9 10" key="1">
    <citation type="submission" date="2011-02" db="EMBL/GenBank/DDBJ databases">
        <title>The Genome Sequence of Sphaeroforma arctica JP610.</title>
        <authorList>
            <consortium name="The Broad Institute Genome Sequencing Platform"/>
            <person name="Russ C."/>
            <person name="Cuomo C."/>
            <person name="Young S.K."/>
            <person name="Zeng Q."/>
            <person name="Gargeya S."/>
            <person name="Alvarado L."/>
            <person name="Berlin A."/>
            <person name="Chapman S.B."/>
            <person name="Chen Z."/>
            <person name="Freedman E."/>
            <person name="Gellesch M."/>
            <person name="Goldberg J."/>
            <person name="Griggs A."/>
            <person name="Gujja S."/>
            <person name="Heilman E."/>
            <person name="Heiman D."/>
            <person name="Howarth C."/>
            <person name="Mehta T."/>
            <person name="Neiman D."/>
            <person name="Pearson M."/>
            <person name="Roberts A."/>
            <person name="Saif S."/>
            <person name="Shea T."/>
            <person name="Shenoy N."/>
            <person name="Sisk P."/>
            <person name="Stolte C."/>
            <person name="Sykes S."/>
            <person name="White J."/>
            <person name="Yandava C."/>
            <person name="Burger G."/>
            <person name="Gray M.W."/>
            <person name="Holland P.W.H."/>
            <person name="King N."/>
            <person name="Lang F.B.F."/>
            <person name="Roger A.J."/>
            <person name="Ruiz-Trillo I."/>
            <person name="Haas B."/>
            <person name="Nusbaum C."/>
            <person name="Birren B."/>
        </authorList>
    </citation>
    <scope>NUCLEOTIDE SEQUENCE [LARGE SCALE GENOMIC DNA]</scope>
    <source>
        <strain evidence="9 10">JP610</strain>
    </source>
</reference>
<dbReference type="GO" id="GO:0045165">
    <property type="term" value="P:cell fate commitment"/>
    <property type="evidence" value="ECO:0007669"/>
    <property type="project" value="TreeGrafter"/>
</dbReference>
<dbReference type="STRING" id="667725.A0A0L0FXQ9"/>
<dbReference type="GO" id="GO:0000122">
    <property type="term" value="P:negative regulation of transcription by RNA polymerase II"/>
    <property type="evidence" value="ECO:0007669"/>
    <property type="project" value="TreeGrafter"/>
</dbReference>
<dbReference type="RefSeq" id="XP_014155253.1">
    <property type="nucleotide sequence ID" value="XM_014299778.1"/>
</dbReference>
<evidence type="ECO:0000256" key="2">
    <source>
        <dbReference type="ARBA" id="ARBA00022723"/>
    </source>
</evidence>
<dbReference type="PANTHER" id="PTHR10071:SF281">
    <property type="entry name" value="BOX A-BINDING FACTOR-RELATED"/>
    <property type="match status" value="1"/>
</dbReference>
<keyword evidence="3 6" id="KW-0863">Zinc-finger</keyword>
<dbReference type="AlphaFoldDB" id="A0A0L0FXQ9"/>
<name>A0A0L0FXQ9_9EUKA</name>
<keyword evidence="2" id="KW-0479">Metal-binding</keyword>
<evidence type="ECO:0000256" key="1">
    <source>
        <dbReference type="ARBA" id="ARBA00004123"/>
    </source>
</evidence>
<dbReference type="EMBL" id="KQ242042">
    <property type="protein sequence ID" value="KNC81351.1"/>
    <property type="molecule type" value="Genomic_DNA"/>
</dbReference>
<evidence type="ECO:0000256" key="7">
    <source>
        <dbReference type="SAM" id="MobiDB-lite"/>
    </source>
</evidence>
<dbReference type="CDD" id="cd00202">
    <property type="entry name" value="ZnF_GATA"/>
    <property type="match status" value="2"/>
</dbReference>
<dbReference type="PROSITE" id="PS00344">
    <property type="entry name" value="GATA_ZN_FINGER_1"/>
    <property type="match status" value="2"/>
</dbReference>
<evidence type="ECO:0000256" key="5">
    <source>
        <dbReference type="ARBA" id="ARBA00023242"/>
    </source>
</evidence>
<dbReference type="Proteomes" id="UP000054560">
    <property type="component" value="Unassembled WGS sequence"/>
</dbReference>
<dbReference type="eggNOG" id="KOG1601">
    <property type="taxonomic scope" value="Eukaryota"/>
</dbReference>
<feature type="domain" description="GATA-type" evidence="8">
    <location>
        <begin position="301"/>
        <end position="355"/>
    </location>
</feature>
<dbReference type="InterPro" id="IPR013088">
    <property type="entry name" value="Znf_NHR/GATA"/>
</dbReference>
<dbReference type="PRINTS" id="PR00619">
    <property type="entry name" value="GATAZNFINGER"/>
</dbReference>
<dbReference type="Pfam" id="PF00320">
    <property type="entry name" value="GATA"/>
    <property type="match status" value="2"/>
</dbReference>
<comment type="subcellular location">
    <subcellularLocation>
        <location evidence="1">Nucleus</location>
    </subcellularLocation>
</comment>
<dbReference type="InterPro" id="IPR000679">
    <property type="entry name" value="Znf_GATA"/>
</dbReference>
<dbReference type="GeneID" id="25906829"/>
<evidence type="ECO:0000256" key="4">
    <source>
        <dbReference type="ARBA" id="ARBA00022833"/>
    </source>
</evidence>